<feature type="compositionally biased region" description="Polar residues" evidence="1">
    <location>
        <begin position="14"/>
        <end position="29"/>
    </location>
</feature>
<evidence type="ECO:0000256" key="1">
    <source>
        <dbReference type="SAM" id="MobiDB-lite"/>
    </source>
</evidence>
<feature type="compositionally biased region" description="Low complexity" evidence="1">
    <location>
        <begin position="100"/>
        <end position="110"/>
    </location>
</feature>
<dbReference type="AlphaFoldDB" id="A0AAD7TMS8"/>
<feature type="compositionally biased region" description="Acidic residues" evidence="1">
    <location>
        <begin position="254"/>
        <end position="280"/>
    </location>
</feature>
<organism evidence="2 3">
    <name type="scientific">Trametes cubensis</name>
    <dbReference type="NCBI Taxonomy" id="1111947"/>
    <lineage>
        <taxon>Eukaryota</taxon>
        <taxon>Fungi</taxon>
        <taxon>Dikarya</taxon>
        <taxon>Basidiomycota</taxon>
        <taxon>Agaricomycotina</taxon>
        <taxon>Agaricomycetes</taxon>
        <taxon>Polyporales</taxon>
        <taxon>Polyporaceae</taxon>
        <taxon>Trametes</taxon>
    </lineage>
</organism>
<evidence type="ECO:0000313" key="2">
    <source>
        <dbReference type="EMBL" id="KAJ8468428.1"/>
    </source>
</evidence>
<keyword evidence="3" id="KW-1185">Reference proteome</keyword>
<protein>
    <submittedName>
        <fullName evidence="2">Uncharacterized protein</fullName>
    </submittedName>
</protein>
<proteinExistence type="predicted"/>
<evidence type="ECO:0000313" key="3">
    <source>
        <dbReference type="Proteomes" id="UP001215151"/>
    </source>
</evidence>
<feature type="compositionally biased region" description="Polar residues" evidence="1">
    <location>
        <begin position="146"/>
        <end position="155"/>
    </location>
</feature>
<gene>
    <name evidence="2" type="ORF">ONZ51_g9647</name>
</gene>
<dbReference type="EMBL" id="JAPEVG010000338">
    <property type="protein sequence ID" value="KAJ8468428.1"/>
    <property type="molecule type" value="Genomic_DNA"/>
</dbReference>
<sequence length="280" mass="30304">MLERRNSVRRSTRGDSSATPQRRLNGNARSETHSVDGDAALAAKLAMEVDQPRRELRSRRPSTDQHILKRPLSSLASTPRSASPKKRRRVDSSPEDTISTPMTPGTPTGRRTPRNNRAVVSERPSERQSARQKPVVPSPPQRKSSRLTNGRSPTKPSVIARREEEEEDEVPQVTVQEPTEARFANGATTDGDTVVDETKYEDVDTPATAATVASRHSVPSDDTMVGADLARNKLSSLAPTAGAVLQGVGVGIDGLDDEDADAEGEDDLDAEGEPDIDEML</sequence>
<feature type="region of interest" description="Disordered" evidence="1">
    <location>
        <begin position="252"/>
        <end position="280"/>
    </location>
</feature>
<feature type="region of interest" description="Disordered" evidence="1">
    <location>
        <begin position="1"/>
        <end position="195"/>
    </location>
</feature>
<reference evidence="2" key="1">
    <citation type="submission" date="2022-11" db="EMBL/GenBank/DDBJ databases">
        <title>Genome Sequence of Cubamyces cubensis.</title>
        <authorList>
            <person name="Buettner E."/>
        </authorList>
    </citation>
    <scope>NUCLEOTIDE SEQUENCE</scope>
    <source>
        <strain evidence="2">MPL-01</strain>
    </source>
</reference>
<comment type="caution">
    <text evidence="2">The sequence shown here is derived from an EMBL/GenBank/DDBJ whole genome shotgun (WGS) entry which is preliminary data.</text>
</comment>
<dbReference type="Proteomes" id="UP001215151">
    <property type="component" value="Unassembled WGS sequence"/>
</dbReference>
<feature type="region of interest" description="Disordered" evidence="1">
    <location>
        <begin position="204"/>
        <end position="223"/>
    </location>
</feature>
<name>A0AAD7TMS8_9APHY</name>
<accession>A0AAD7TMS8</accession>